<reference evidence="1 2" key="1">
    <citation type="submission" date="2022-11" db="EMBL/GenBank/DDBJ databases">
        <title>Minimal conservation of predation-associated metabolite biosynthetic gene clusters underscores biosynthetic potential of Myxococcota including descriptions for ten novel species: Archangium lansinium sp. nov., Myxococcus landrumus sp. nov., Nannocystis bai.</title>
        <authorList>
            <person name="Ahearne A."/>
            <person name="Stevens C."/>
            <person name="Dowd S."/>
        </authorList>
    </citation>
    <scope>NUCLEOTIDE SEQUENCE [LARGE SCALE GENOMIC DNA]</scope>
    <source>
        <strain evidence="1 2">BB15-2</strain>
    </source>
</reference>
<proteinExistence type="predicted"/>
<name>A0ABT5EB98_9BACT</name>
<organism evidence="1 2">
    <name type="scientific">Nannocystis bainbridge</name>
    <dbReference type="NCBI Taxonomy" id="2995303"/>
    <lineage>
        <taxon>Bacteria</taxon>
        <taxon>Pseudomonadati</taxon>
        <taxon>Myxococcota</taxon>
        <taxon>Polyangia</taxon>
        <taxon>Nannocystales</taxon>
        <taxon>Nannocystaceae</taxon>
        <taxon>Nannocystis</taxon>
    </lineage>
</organism>
<protein>
    <submittedName>
        <fullName evidence="1">Uncharacterized protein</fullName>
    </submittedName>
</protein>
<accession>A0ABT5EB98</accession>
<comment type="caution">
    <text evidence="1">The sequence shown here is derived from an EMBL/GenBank/DDBJ whole genome shotgun (WGS) entry which is preliminary data.</text>
</comment>
<sequence length="116" mass="12832">MPYVVRMTPLRRSIGALLEFVAAIRGPRRAETTAFFRRYGVRHESWHLQDTGRGLEVLVVTLIDAPAAAADAYAASTGDFELWFKAQVLDLSGNDPNESPLGPPTLEVFAWDEDEG</sequence>
<dbReference type="EMBL" id="JAQNDL010000004">
    <property type="protein sequence ID" value="MDC0723149.1"/>
    <property type="molecule type" value="Genomic_DNA"/>
</dbReference>
<keyword evidence="2" id="KW-1185">Reference proteome</keyword>
<gene>
    <name evidence="1" type="ORF">POL25_40050</name>
</gene>
<evidence type="ECO:0000313" key="1">
    <source>
        <dbReference type="EMBL" id="MDC0723149.1"/>
    </source>
</evidence>
<dbReference type="Proteomes" id="UP001221686">
    <property type="component" value="Unassembled WGS sequence"/>
</dbReference>
<dbReference type="RefSeq" id="WP_272091686.1">
    <property type="nucleotide sequence ID" value="NZ_JAQNDL010000004.1"/>
</dbReference>
<evidence type="ECO:0000313" key="2">
    <source>
        <dbReference type="Proteomes" id="UP001221686"/>
    </source>
</evidence>